<keyword evidence="1" id="KW-0596">Phosphopantetheine</keyword>
<keyword evidence="2" id="KW-0597">Phosphoprotein</keyword>
<dbReference type="EMBL" id="WWBZ02000001">
    <property type="protein sequence ID" value="KAF4314030.1"/>
    <property type="molecule type" value="Genomic_DNA"/>
</dbReference>
<evidence type="ECO:0000256" key="1">
    <source>
        <dbReference type="ARBA" id="ARBA00022450"/>
    </source>
</evidence>
<dbReference type="SMART" id="SM00823">
    <property type="entry name" value="PKS_PP"/>
    <property type="match status" value="1"/>
</dbReference>
<gene>
    <name evidence="4" type="ORF">GTA08_BOTSDO01336</name>
</gene>
<sequence length="1070" mass="116758">MDACHRAFGARLSQLYDDGGAKKMPVISYPTRGNEEFKDYTGEELARMVELAASLYVSALPERALRKNSDDPPKTIGLLGVSNLEYIITFLAAQRLGLTTLFLSTRLSDAGFSHLIEKTECQAVIVQSRYQPAMERAQTATGGSLVVVPMFEGTYLFNPAIMNAMKPLDLHFDPVREKEIPGGIIHSSGSSGLPKPVPTWWHRWLPFLNDQNLHKQFDNALITAPLYHGFGILTLMGSVVFGGRMAIISASLPITGQQVLTALEASKCTCLLTVPYTLKLVADMPGAIDKMKTLDLVQFGGSACPDELGDRLVAAGVPLGNSYGATETGGLMVRSRDQWNWLVPLPHAEPFMEFEHEGGGVYHLVVKSGLESKFFATRPDGSYDTKDLFRPHPTDPKKWKYVSRKDDTIVLVNGEKANPVPLEEAVKQHPDVQMAVGFGTQRDFLGMMVIPELHAASVPKQEMVERIWPRLEGANKIVPAYARISKDAVIVKDAGTPFPLTEKTTLKRAAFIQQFAGDIDAFYARMARGGVEQHQQPRDRSEAGMRDLVRRTVRETLQLQDASELTDDADFFLLGMDSLQATQVRNVLAKELGVGADELPQNVAFDNPSVTRMAQFLVQMKQGAATSSSQEEVAMGLVKKYSQFPAISRKQTTRRPEKEVVVLTGATGSLGVHILNTLLHHPSVQRVYCLVRADSPNAALARIYAALKSARLLARLSPGQKEKIVALAGDLSQEHFALPPAAYDEMAAAVTTVVHNAWTVNFNMGLSSFEPHCIAGTHHLLSLCLRSSFDPLPAFAFVSTIGTVARSPEDPVRETLYPLAAAAAMGYAQSKWVTERVCAAASAQTGIATRLLRIGQIVGDSAHGMWNPKEAVPLTVLAALTAGALPRSSPGRDRLSWLPADVVARAVVELALLDGAEEGYAAPRVAVYHVCHPRTISWDDDFLPTLRRAGLRFETLPGPEWVRRLERSERDPEKNPPMKLLSWFQGAYGGEAGDGAAPPAPPASDVEGLAETLPSDARVVTLDMTESRKAAPSLREPKTVGQEEMAKYLKFWKEEAWAGLPLAGSAKAKL</sequence>
<dbReference type="Proteomes" id="UP000572817">
    <property type="component" value="Unassembled WGS sequence"/>
</dbReference>
<dbReference type="Pfam" id="PF23562">
    <property type="entry name" value="AMP-binding_C_3"/>
    <property type="match status" value="1"/>
</dbReference>
<dbReference type="InterPro" id="IPR036291">
    <property type="entry name" value="NAD(P)-bd_dom_sf"/>
</dbReference>
<dbReference type="Gene3D" id="3.40.50.720">
    <property type="entry name" value="NAD(P)-binding Rossmann-like Domain"/>
    <property type="match status" value="1"/>
</dbReference>
<accession>A0A8H4J676</accession>
<evidence type="ECO:0000256" key="2">
    <source>
        <dbReference type="ARBA" id="ARBA00022553"/>
    </source>
</evidence>
<dbReference type="InterPro" id="IPR009081">
    <property type="entry name" value="PP-bd_ACP"/>
</dbReference>
<dbReference type="InterPro" id="IPR020845">
    <property type="entry name" value="AMP-binding_CS"/>
</dbReference>
<dbReference type="PANTHER" id="PTHR43439:SF2">
    <property type="entry name" value="ENZYME, PUTATIVE (JCVI)-RELATED"/>
    <property type="match status" value="1"/>
</dbReference>
<evidence type="ECO:0000313" key="4">
    <source>
        <dbReference type="EMBL" id="KAF4314030.1"/>
    </source>
</evidence>
<dbReference type="GO" id="GO:0031177">
    <property type="term" value="F:phosphopantetheine binding"/>
    <property type="evidence" value="ECO:0007669"/>
    <property type="project" value="InterPro"/>
</dbReference>
<dbReference type="InterPro" id="IPR051414">
    <property type="entry name" value="Adenylate-forming_Reductase"/>
</dbReference>
<dbReference type="SUPFAM" id="SSF47336">
    <property type="entry name" value="ACP-like"/>
    <property type="match status" value="1"/>
</dbReference>
<proteinExistence type="predicted"/>
<dbReference type="InterPro" id="IPR000873">
    <property type="entry name" value="AMP-dep_synth/lig_dom"/>
</dbReference>
<dbReference type="AlphaFoldDB" id="A0A8H4J676"/>
<dbReference type="Pfam" id="PF07993">
    <property type="entry name" value="NAD_binding_4"/>
    <property type="match status" value="1"/>
</dbReference>
<dbReference type="InterPro" id="IPR020806">
    <property type="entry name" value="PKS_PP-bd"/>
</dbReference>
<dbReference type="SUPFAM" id="SSF51735">
    <property type="entry name" value="NAD(P)-binding Rossmann-fold domains"/>
    <property type="match status" value="1"/>
</dbReference>
<dbReference type="InterPro" id="IPR013120">
    <property type="entry name" value="FAR_NAD-bd"/>
</dbReference>
<keyword evidence="5" id="KW-1185">Reference proteome</keyword>
<evidence type="ECO:0000259" key="3">
    <source>
        <dbReference type="PROSITE" id="PS50075"/>
    </source>
</evidence>
<dbReference type="Gene3D" id="3.40.50.12780">
    <property type="entry name" value="N-terminal domain of ligase-like"/>
    <property type="match status" value="1"/>
</dbReference>
<organism evidence="4 5">
    <name type="scientific">Botryosphaeria dothidea</name>
    <dbReference type="NCBI Taxonomy" id="55169"/>
    <lineage>
        <taxon>Eukaryota</taxon>
        <taxon>Fungi</taxon>
        <taxon>Dikarya</taxon>
        <taxon>Ascomycota</taxon>
        <taxon>Pezizomycotina</taxon>
        <taxon>Dothideomycetes</taxon>
        <taxon>Dothideomycetes incertae sedis</taxon>
        <taxon>Botryosphaeriales</taxon>
        <taxon>Botryosphaeriaceae</taxon>
        <taxon>Botryosphaeria</taxon>
    </lineage>
</organism>
<dbReference type="Pfam" id="PF00501">
    <property type="entry name" value="AMP-binding"/>
    <property type="match status" value="1"/>
</dbReference>
<dbReference type="Pfam" id="PF00550">
    <property type="entry name" value="PP-binding"/>
    <property type="match status" value="1"/>
</dbReference>
<protein>
    <submittedName>
        <fullName evidence="4">Nrps-like enzyme protein</fullName>
    </submittedName>
</protein>
<dbReference type="OrthoDB" id="429813at2759"/>
<dbReference type="SUPFAM" id="SSF56801">
    <property type="entry name" value="Acetyl-CoA synthetase-like"/>
    <property type="match status" value="1"/>
</dbReference>
<reference evidence="4" key="1">
    <citation type="submission" date="2020-04" db="EMBL/GenBank/DDBJ databases">
        <title>Genome Assembly and Annotation of Botryosphaeria dothidea sdau 11-99, a Latent Pathogen of Apple Fruit Ring Rot in China.</title>
        <authorList>
            <person name="Yu C."/>
            <person name="Diao Y."/>
            <person name="Lu Q."/>
            <person name="Zhao J."/>
            <person name="Cui S."/>
            <person name="Peng C."/>
            <person name="He B."/>
            <person name="Liu H."/>
        </authorList>
    </citation>
    <scope>NUCLEOTIDE SEQUENCE [LARGE SCALE GENOMIC DNA]</scope>
    <source>
        <strain evidence="4">Sdau11-99</strain>
    </source>
</reference>
<dbReference type="PROSITE" id="PS50075">
    <property type="entry name" value="CARRIER"/>
    <property type="match status" value="1"/>
</dbReference>
<dbReference type="InterPro" id="IPR042099">
    <property type="entry name" value="ANL_N_sf"/>
</dbReference>
<dbReference type="Gene3D" id="1.10.1200.10">
    <property type="entry name" value="ACP-like"/>
    <property type="match status" value="1"/>
</dbReference>
<dbReference type="PANTHER" id="PTHR43439">
    <property type="entry name" value="PHENYLACETATE-COENZYME A LIGASE"/>
    <property type="match status" value="1"/>
</dbReference>
<dbReference type="PROSITE" id="PS00455">
    <property type="entry name" value="AMP_BINDING"/>
    <property type="match status" value="1"/>
</dbReference>
<dbReference type="InterPro" id="IPR036736">
    <property type="entry name" value="ACP-like_sf"/>
</dbReference>
<evidence type="ECO:0000313" key="5">
    <source>
        <dbReference type="Proteomes" id="UP000572817"/>
    </source>
</evidence>
<name>A0A8H4J676_9PEZI</name>
<comment type="caution">
    <text evidence="4">The sequence shown here is derived from an EMBL/GenBank/DDBJ whole genome shotgun (WGS) entry which is preliminary data.</text>
</comment>
<feature type="domain" description="Carrier" evidence="3">
    <location>
        <begin position="543"/>
        <end position="621"/>
    </location>
</feature>